<name>A0ABW9KJT4_9BACT</name>
<dbReference type="InterPro" id="IPR036388">
    <property type="entry name" value="WH-like_DNA-bd_sf"/>
</dbReference>
<gene>
    <name evidence="2" type="ORF">ACK2TP_05550</name>
</gene>
<reference evidence="2 3" key="1">
    <citation type="submission" date="2024-12" db="EMBL/GenBank/DDBJ databases">
        <authorList>
            <person name="Lee Y."/>
        </authorList>
    </citation>
    <scope>NUCLEOTIDE SEQUENCE [LARGE SCALE GENOMIC DNA]</scope>
    <source>
        <strain evidence="2 3">03SUJ4</strain>
    </source>
</reference>
<keyword evidence="3" id="KW-1185">Reference proteome</keyword>
<proteinExistence type="predicted"/>
<evidence type="ECO:0000259" key="1">
    <source>
        <dbReference type="Pfam" id="PF12728"/>
    </source>
</evidence>
<dbReference type="RefSeq" id="WP_263413248.1">
    <property type="nucleotide sequence ID" value="NZ_BAABBH010000001.1"/>
</dbReference>
<protein>
    <submittedName>
        <fullName evidence="2">Helix-turn-helix domain-containing protein</fullName>
    </submittedName>
</protein>
<dbReference type="EMBL" id="JBJYXY010000001">
    <property type="protein sequence ID" value="MFN2975221.1"/>
    <property type="molecule type" value="Genomic_DNA"/>
</dbReference>
<sequence length="85" mass="9670">MSSLTAITAPSFLDAQHAAAFLGGVNARTLTRWAREGYVPAYPLGEGKRRLWRFLRADLEQWMLSRRTLPQAIGAPVREEYDQQH</sequence>
<comment type="caution">
    <text evidence="2">The sequence shown here is derived from an EMBL/GenBank/DDBJ whole genome shotgun (WGS) entry which is preliminary data.</text>
</comment>
<dbReference type="InterPro" id="IPR041657">
    <property type="entry name" value="HTH_17"/>
</dbReference>
<evidence type="ECO:0000313" key="2">
    <source>
        <dbReference type="EMBL" id="MFN2975221.1"/>
    </source>
</evidence>
<dbReference type="InterPro" id="IPR009061">
    <property type="entry name" value="DNA-bd_dom_put_sf"/>
</dbReference>
<dbReference type="Proteomes" id="UP001634747">
    <property type="component" value="Unassembled WGS sequence"/>
</dbReference>
<evidence type="ECO:0000313" key="3">
    <source>
        <dbReference type="Proteomes" id="UP001634747"/>
    </source>
</evidence>
<dbReference type="SUPFAM" id="SSF46955">
    <property type="entry name" value="Putative DNA-binding domain"/>
    <property type="match status" value="1"/>
</dbReference>
<feature type="domain" description="Helix-turn-helix" evidence="1">
    <location>
        <begin position="12"/>
        <end position="67"/>
    </location>
</feature>
<dbReference type="Gene3D" id="1.10.10.10">
    <property type="entry name" value="Winged helix-like DNA-binding domain superfamily/Winged helix DNA-binding domain"/>
    <property type="match status" value="1"/>
</dbReference>
<accession>A0ABW9KJT4</accession>
<dbReference type="Pfam" id="PF12728">
    <property type="entry name" value="HTH_17"/>
    <property type="match status" value="1"/>
</dbReference>
<organism evidence="2 3">
    <name type="scientific">Terriglobus aquaticus</name>
    <dbReference type="NCBI Taxonomy" id="940139"/>
    <lineage>
        <taxon>Bacteria</taxon>
        <taxon>Pseudomonadati</taxon>
        <taxon>Acidobacteriota</taxon>
        <taxon>Terriglobia</taxon>
        <taxon>Terriglobales</taxon>
        <taxon>Acidobacteriaceae</taxon>
        <taxon>Terriglobus</taxon>
    </lineage>
</organism>